<dbReference type="EMBL" id="PVZC01000001">
    <property type="protein sequence ID" value="PRY02571.1"/>
    <property type="molecule type" value="Genomic_DNA"/>
</dbReference>
<evidence type="ECO:0000313" key="4">
    <source>
        <dbReference type="EMBL" id="PRY02571.1"/>
    </source>
</evidence>
<dbReference type="PROSITE" id="PS00061">
    <property type="entry name" value="ADH_SHORT"/>
    <property type="match status" value="1"/>
</dbReference>
<protein>
    <submittedName>
        <fullName evidence="4">NAD(P)-dependent dehydrogenase (Short-subunit alcohol dehydrogenase family)</fullName>
    </submittedName>
</protein>
<dbReference type="InterPro" id="IPR020904">
    <property type="entry name" value="Sc_DH/Rdtase_CS"/>
</dbReference>
<proteinExistence type="inferred from homology"/>
<dbReference type="PRINTS" id="PR00081">
    <property type="entry name" value="GDHRDH"/>
</dbReference>
<dbReference type="AlphaFoldDB" id="A0A2T0QFE4"/>
<dbReference type="PRINTS" id="PR00080">
    <property type="entry name" value="SDRFAMILY"/>
</dbReference>
<evidence type="ECO:0000259" key="3">
    <source>
        <dbReference type="SMART" id="SM00822"/>
    </source>
</evidence>
<dbReference type="InterPro" id="IPR036291">
    <property type="entry name" value="NAD(P)-bd_dom_sf"/>
</dbReference>
<dbReference type="Gene3D" id="3.40.50.720">
    <property type="entry name" value="NAD(P)-binding Rossmann-like Domain"/>
    <property type="match status" value="1"/>
</dbReference>
<dbReference type="PANTHER" id="PTHR24321:SF14">
    <property type="entry name" value="SHORT-CHAIN TYPE DEHYDROGENASE_REDUCTASE BLR2146-RELATED"/>
    <property type="match status" value="1"/>
</dbReference>
<dbReference type="PANTHER" id="PTHR24321">
    <property type="entry name" value="DEHYDROGENASES, SHORT CHAIN"/>
    <property type="match status" value="1"/>
</dbReference>
<keyword evidence="5" id="KW-1185">Reference proteome</keyword>
<reference evidence="4 5" key="1">
    <citation type="submission" date="2018-03" db="EMBL/GenBank/DDBJ databases">
        <title>Genomic Encyclopedia of Archaeal and Bacterial Type Strains, Phase II (KMG-II): from individual species to whole genera.</title>
        <authorList>
            <person name="Goeker M."/>
        </authorList>
    </citation>
    <scope>NUCLEOTIDE SEQUENCE [LARGE SCALE GENOMIC DNA]</scope>
    <source>
        <strain evidence="4 5">DSM 45601</strain>
    </source>
</reference>
<evidence type="ECO:0000256" key="2">
    <source>
        <dbReference type="ARBA" id="ARBA00023002"/>
    </source>
</evidence>
<dbReference type="Proteomes" id="UP000237846">
    <property type="component" value="Unassembled WGS sequence"/>
</dbReference>
<dbReference type="InterPro" id="IPR057326">
    <property type="entry name" value="KR_dom"/>
</dbReference>
<dbReference type="SMART" id="SM00822">
    <property type="entry name" value="PKS_KR"/>
    <property type="match status" value="1"/>
</dbReference>
<accession>A0A2T0QFE4</accession>
<feature type="domain" description="Ketoreductase" evidence="3">
    <location>
        <begin position="10"/>
        <end position="200"/>
    </location>
</feature>
<dbReference type="FunFam" id="3.40.50.720:FF:000084">
    <property type="entry name" value="Short-chain dehydrogenase reductase"/>
    <property type="match status" value="1"/>
</dbReference>
<keyword evidence="2" id="KW-0560">Oxidoreductase</keyword>
<sequence length="253" mass="25828">MNSESPLAGRVAVVTGCAGGIGAATARRLAEDGARVFLIDLSPDVLQVRDELRAAGHRAAASVMDVADEVAWNTAAASCRTELGRPHILVSNAFTVDVAPLEDTAPASWDRQLRVNLTGAYLATRALLPDLTASGRGAVVMVSSVHAHFGLPGRAAYASTKAGITGLARQLAAEYGPAIRVNSVLPGPVLTAAWDGIDAQARAGAAAATALGRMGAPEEVADAIAYLCSDRASFITGVELAVDGGWSVTKDSA</sequence>
<dbReference type="InterPro" id="IPR002347">
    <property type="entry name" value="SDR_fam"/>
</dbReference>
<evidence type="ECO:0000313" key="5">
    <source>
        <dbReference type="Proteomes" id="UP000237846"/>
    </source>
</evidence>
<dbReference type="SUPFAM" id="SSF51735">
    <property type="entry name" value="NAD(P)-binding Rossmann-fold domains"/>
    <property type="match status" value="1"/>
</dbReference>
<name>A0A2T0QFE4_9ACTN</name>
<dbReference type="GO" id="GO:0016491">
    <property type="term" value="F:oxidoreductase activity"/>
    <property type="evidence" value="ECO:0007669"/>
    <property type="project" value="UniProtKB-KW"/>
</dbReference>
<dbReference type="Pfam" id="PF13561">
    <property type="entry name" value="adh_short_C2"/>
    <property type="match status" value="1"/>
</dbReference>
<organism evidence="4 5">
    <name type="scientific">Allonocardiopsis opalescens</name>
    <dbReference type="NCBI Taxonomy" id="1144618"/>
    <lineage>
        <taxon>Bacteria</taxon>
        <taxon>Bacillati</taxon>
        <taxon>Actinomycetota</taxon>
        <taxon>Actinomycetes</taxon>
        <taxon>Streptosporangiales</taxon>
        <taxon>Allonocardiopsis</taxon>
    </lineage>
</organism>
<gene>
    <name evidence="4" type="ORF">CLV72_1011173</name>
</gene>
<evidence type="ECO:0000256" key="1">
    <source>
        <dbReference type="ARBA" id="ARBA00006484"/>
    </source>
</evidence>
<dbReference type="CDD" id="cd05233">
    <property type="entry name" value="SDR_c"/>
    <property type="match status" value="1"/>
</dbReference>
<comment type="similarity">
    <text evidence="1">Belongs to the short-chain dehydrogenases/reductases (SDR) family.</text>
</comment>
<comment type="caution">
    <text evidence="4">The sequence shown here is derived from an EMBL/GenBank/DDBJ whole genome shotgun (WGS) entry which is preliminary data.</text>
</comment>
<dbReference type="RefSeq" id="WP_245929876.1">
    <property type="nucleotide sequence ID" value="NZ_PVZC01000001.1"/>
</dbReference>